<organism evidence="2 3">
    <name type="scientific">Armillaria solidipes</name>
    <dbReference type="NCBI Taxonomy" id="1076256"/>
    <lineage>
        <taxon>Eukaryota</taxon>
        <taxon>Fungi</taxon>
        <taxon>Dikarya</taxon>
        <taxon>Basidiomycota</taxon>
        <taxon>Agaricomycotina</taxon>
        <taxon>Agaricomycetes</taxon>
        <taxon>Agaricomycetidae</taxon>
        <taxon>Agaricales</taxon>
        <taxon>Marasmiineae</taxon>
        <taxon>Physalacriaceae</taxon>
        <taxon>Armillaria</taxon>
    </lineage>
</organism>
<name>A0A2H3BYD2_9AGAR</name>
<gene>
    <name evidence="2" type="ORF">ARMSODRAFT_292964</name>
</gene>
<dbReference type="EMBL" id="KZ293434">
    <property type="protein sequence ID" value="PBK68056.1"/>
    <property type="molecule type" value="Genomic_DNA"/>
</dbReference>
<proteinExistence type="predicted"/>
<evidence type="ECO:0000313" key="3">
    <source>
        <dbReference type="Proteomes" id="UP000218334"/>
    </source>
</evidence>
<dbReference type="AlphaFoldDB" id="A0A2H3BYD2"/>
<evidence type="ECO:0000256" key="1">
    <source>
        <dbReference type="SAM" id="MobiDB-lite"/>
    </source>
</evidence>
<accession>A0A2H3BYD2</accession>
<keyword evidence="3" id="KW-1185">Reference proteome</keyword>
<dbReference type="Proteomes" id="UP000218334">
    <property type="component" value="Unassembled WGS sequence"/>
</dbReference>
<sequence>MDFPLSKHALASNGIHGYLAPNPFQVTYPHDAFDASAAQDIEDTYPQENHEATATISSSQSESDVSSASAQSQSDQSLNDQTGAIVKAPSSLPVQETLPVPAYVEERIPPEYPFLFTTHSVRLNPLTNEPRSSGTP</sequence>
<feature type="compositionally biased region" description="Low complexity" evidence="1">
    <location>
        <begin position="57"/>
        <end position="77"/>
    </location>
</feature>
<protein>
    <submittedName>
        <fullName evidence="2">Uncharacterized protein</fullName>
    </submittedName>
</protein>
<reference evidence="3" key="1">
    <citation type="journal article" date="2017" name="Nat. Ecol. Evol.">
        <title>Genome expansion and lineage-specific genetic innovations in the forest pathogenic fungi Armillaria.</title>
        <authorList>
            <person name="Sipos G."/>
            <person name="Prasanna A.N."/>
            <person name="Walter M.C."/>
            <person name="O'Connor E."/>
            <person name="Balint B."/>
            <person name="Krizsan K."/>
            <person name="Kiss B."/>
            <person name="Hess J."/>
            <person name="Varga T."/>
            <person name="Slot J."/>
            <person name="Riley R."/>
            <person name="Boka B."/>
            <person name="Rigling D."/>
            <person name="Barry K."/>
            <person name="Lee J."/>
            <person name="Mihaltcheva S."/>
            <person name="LaButti K."/>
            <person name="Lipzen A."/>
            <person name="Waldron R."/>
            <person name="Moloney N.M."/>
            <person name="Sperisen C."/>
            <person name="Kredics L."/>
            <person name="Vagvoelgyi C."/>
            <person name="Patrignani A."/>
            <person name="Fitzpatrick D."/>
            <person name="Nagy I."/>
            <person name="Doyle S."/>
            <person name="Anderson J.B."/>
            <person name="Grigoriev I.V."/>
            <person name="Gueldener U."/>
            <person name="Muensterkoetter M."/>
            <person name="Nagy L.G."/>
        </authorList>
    </citation>
    <scope>NUCLEOTIDE SEQUENCE [LARGE SCALE GENOMIC DNA]</scope>
    <source>
        <strain evidence="3">28-4</strain>
    </source>
</reference>
<feature type="region of interest" description="Disordered" evidence="1">
    <location>
        <begin position="35"/>
        <end position="96"/>
    </location>
</feature>
<evidence type="ECO:0000313" key="2">
    <source>
        <dbReference type="EMBL" id="PBK68056.1"/>
    </source>
</evidence>